<dbReference type="GO" id="GO:0032993">
    <property type="term" value="C:protein-DNA complex"/>
    <property type="evidence" value="ECO:0007669"/>
    <property type="project" value="TreeGrafter"/>
</dbReference>
<keyword evidence="2 8" id="KW-0597">Phosphoprotein</keyword>
<evidence type="ECO:0000313" key="11">
    <source>
        <dbReference type="Proteomes" id="UP000301475"/>
    </source>
</evidence>
<keyword evidence="3" id="KW-0902">Two-component regulatory system</keyword>
<evidence type="ECO:0000256" key="4">
    <source>
        <dbReference type="ARBA" id="ARBA00023015"/>
    </source>
</evidence>
<keyword evidence="4" id="KW-0805">Transcription regulation</keyword>
<organism evidence="10 11">
    <name type="scientific">Ruminococcus bovis</name>
    <dbReference type="NCBI Taxonomy" id="2564099"/>
    <lineage>
        <taxon>Bacteria</taxon>
        <taxon>Bacillati</taxon>
        <taxon>Bacillota</taxon>
        <taxon>Clostridia</taxon>
        <taxon>Eubacteriales</taxon>
        <taxon>Oscillospiraceae</taxon>
        <taxon>Ruminococcus</taxon>
    </lineage>
</organism>
<evidence type="ECO:0000256" key="6">
    <source>
        <dbReference type="ARBA" id="ARBA00023163"/>
    </source>
</evidence>
<dbReference type="GO" id="GO:0005829">
    <property type="term" value="C:cytosol"/>
    <property type="evidence" value="ECO:0007669"/>
    <property type="project" value="TreeGrafter"/>
</dbReference>
<dbReference type="GO" id="GO:0006355">
    <property type="term" value="P:regulation of DNA-templated transcription"/>
    <property type="evidence" value="ECO:0007669"/>
    <property type="project" value="InterPro"/>
</dbReference>
<dbReference type="OrthoDB" id="3190595at2"/>
<evidence type="ECO:0000256" key="7">
    <source>
        <dbReference type="ARBA" id="ARBA00024867"/>
    </source>
</evidence>
<accession>A0A4P8XVS8</accession>
<evidence type="ECO:0000256" key="3">
    <source>
        <dbReference type="ARBA" id="ARBA00023012"/>
    </source>
</evidence>
<dbReference type="GO" id="GO:0000156">
    <property type="term" value="F:phosphorelay response regulator activity"/>
    <property type="evidence" value="ECO:0007669"/>
    <property type="project" value="TreeGrafter"/>
</dbReference>
<reference evidence="10 11" key="1">
    <citation type="submission" date="2019-04" db="EMBL/GenBank/DDBJ databases">
        <authorList>
            <person name="Embree M."/>
            <person name="Gaffney J.R."/>
        </authorList>
    </citation>
    <scope>NUCLEOTIDE SEQUENCE [LARGE SCALE GENOMIC DNA]</scope>
    <source>
        <strain evidence="10 11">JE7A12</strain>
    </source>
</reference>
<sequence length="268" mass="30373">MMNILALDDEELMLWALTDSLEKVFDENDIIKGFEESEDAIGFVKSLGNKPLDYAFLDIRLRGGNGIDVAKEIKKLKPKTKILFCTAYSDRAIDAFGVNAVGYLLKPITPEKIRNSLEQLSLMFSNIGDIPTEKKVEIKTFGNFDVFVDKKPIHWKRLKAKELLAQLVDKKGASVTNVEIAITLWEDDNKVKSVPTIISSLRHTLKDYGVEDILIRSRNHTAIDTTKVLCDVYEFYEGKAAALNLYQGEYMANYSWAEFTNAYLQSQV</sequence>
<dbReference type="InterPro" id="IPR039420">
    <property type="entry name" value="WalR-like"/>
</dbReference>
<evidence type="ECO:0000259" key="9">
    <source>
        <dbReference type="PROSITE" id="PS50110"/>
    </source>
</evidence>
<name>A0A4P8XVS8_9FIRM</name>
<evidence type="ECO:0000256" key="5">
    <source>
        <dbReference type="ARBA" id="ARBA00023125"/>
    </source>
</evidence>
<dbReference type="PROSITE" id="PS50110">
    <property type="entry name" value="RESPONSE_REGULATORY"/>
    <property type="match status" value="1"/>
</dbReference>
<dbReference type="Pfam" id="PF00072">
    <property type="entry name" value="Response_reg"/>
    <property type="match status" value="1"/>
</dbReference>
<keyword evidence="6" id="KW-0804">Transcription</keyword>
<dbReference type="EMBL" id="CP039381">
    <property type="protein sequence ID" value="QCT06792.1"/>
    <property type="molecule type" value="Genomic_DNA"/>
</dbReference>
<dbReference type="InterPro" id="IPR001789">
    <property type="entry name" value="Sig_transdc_resp-reg_receiver"/>
</dbReference>
<protein>
    <recommendedName>
        <fullName evidence="1">Stage 0 sporulation protein A homolog</fullName>
    </recommendedName>
</protein>
<dbReference type="InterPro" id="IPR016032">
    <property type="entry name" value="Sig_transdc_resp-reg_C-effctor"/>
</dbReference>
<proteinExistence type="predicted"/>
<dbReference type="SUPFAM" id="SSF46894">
    <property type="entry name" value="C-terminal effector domain of the bipartite response regulators"/>
    <property type="match status" value="1"/>
</dbReference>
<dbReference type="AlphaFoldDB" id="A0A4P8XVS8"/>
<dbReference type="Gene3D" id="1.10.10.10">
    <property type="entry name" value="Winged helix-like DNA-binding domain superfamily/Winged helix DNA-binding domain"/>
    <property type="match status" value="1"/>
</dbReference>
<dbReference type="KEGG" id="ruj:E5Z56_05180"/>
<dbReference type="SMART" id="SM00448">
    <property type="entry name" value="REC"/>
    <property type="match status" value="1"/>
</dbReference>
<feature type="modified residue" description="4-aspartylphosphate" evidence="8">
    <location>
        <position position="58"/>
    </location>
</feature>
<dbReference type="InterPro" id="IPR036388">
    <property type="entry name" value="WH-like_DNA-bd_sf"/>
</dbReference>
<dbReference type="PANTHER" id="PTHR48111">
    <property type="entry name" value="REGULATOR OF RPOS"/>
    <property type="match status" value="1"/>
</dbReference>
<evidence type="ECO:0000313" key="10">
    <source>
        <dbReference type="EMBL" id="QCT06792.1"/>
    </source>
</evidence>
<dbReference type="GO" id="GO:0000976">
    <property type="term" value="F:transcription cis-regulatory region binding"/>
    <property type="evidence" value="ECO:0007669"/>
    <property type="project" value="TreeGrafter"/>
</dbReference>
<dbReference type="InterPro" id="IPR011006">
    <property type="entry name" value="CheY-like_superfamily"/>
</dbReference>
<keyword evidence="11" id="KW-1185">Reference proteome</keyword>
<feature type="domain" description="Response regulatory" evidence="9">
    <location>
        <begin position="3"/>
        <end position="121"/>
    </location>
</feature>
<comment type="function">
    <text evidence="7">May play the central regulatory role in sporulation. It may be an element of the effector pathway responsible for the activation of sporulation genes in response to nutritional stress. Spo0A may act in concert with spo0H (a sigma factor) to control the expression of some genes that are critical to the sporulation process.</text>
</comment>
<dbReference type="Gene3D" id="3.40.50.2300">
    <property type="match status" value="1"/>
</dbReference>
<dbReference type="Proteomes" id="UP000301475">
    <property type="component" value="Chromosome"/>
</dbReference>
<gene>
    <name evidence="10" type="ORF">E5Z56_05180</name>
</gene>
<evidence type="ECO:0000256" key="8">
    <source>
        <dbReference type="PROSITE-ProRule" id="PRU00169"/>
    </source>
</evidence>
<dbReference type="SUPFAM" id="SSF52172">
    <property type="entry name" value="CheY-like"/>
    <property type="match status" value="1"/>
</dbReference>
<keyword evidence="5" id="KW-0238">DNA-binding</keyword>
<evidence type="ECO:0000256" key="2">
    <source>
        <dbReference type="ARBA" id="ARBA00022553"/>
    </source>
</evidence>
<dbReference type="PANTHER" id="PTHR48111:SF1">
    <property type="entry name" value="TWO-COMPONENT RESPONSE REGULATOR ORR33"/>
    <property type="match status" value="1"/>
</dbReference>
<evidence type="ECO:0000256" key="1">
    <source>
        <dbReference type="ARBA" id="ARBA00018672"/>
    </source>
</evidence>